<organism evidence="1 2">
    <name type="scientific">Marinobacter profundi</name>
    <dbReference type="NCBI Taxonomy" id="2666256"/>
    <lineage>
        <taxon>Bacteria</taxon>
        <taxon>Pseudomonadati</taxon>
        <taxon>Pseudomonadota</taxon>
        <taxon>Gammaproteobacteria</taxon>
        <taxon>Pseudomonadales</taxon>
        <taxon>Marinobacteraceae</taxon>
        <taxon>Marinobacter</taxon>
    </lineage>
</organism>
<keyword evidence="2" id="KW-1185">Reference proteome</keyword>
<dbReference type="EMBL" id="NTFH01000005">
    <property type="protein sequence ID" value="PHQ15726.1"/>
    <property type="molecule type" value="Genomic_DNA"/>
</dbReference>
<dbReference type="InterPro" id="IPR017034">
    <property type="entry name" value="Abi_system_AbiD/AbiF"/>
</dbReference>
<name>A0A2G1UMK4_9GAMM</name>
<dbReference type="RefSeq" id="WP_099613831.1">
    <property type="nucleotide sequence ID" value="NZ_KZ319369.1"/>
</dbReference>
<dbReference type="PIRSF" id="PIRSF034934">
    <property type="entry name" value="AbiF_AbiD"/>
    <property type="match status" value="1"/>
</dbReference>
<dbReference type="Pfam" id="PF07751">
    <property type="entry name" value="Abi_2"/>
    <property type="match status" value="1"/>
</dbReference>
<sequence length="338" mass="39143">MYEKPWLRYREQLEKLKNRGLAVTDEPKALEYLERIGYYRLSGYWHPFRERSGLFCPIGKGIPGGKKTKETSTVLDSFKPSASFEAAVRLYVFDKKLRLLALDALERIKVALRVDISHTLGKHDPFAYLNPDILFEGFAKEADAKTGLPRHVDWMKKQATQIARSKEDFIKHNKTKYGHPLPIWIACEVWDFNTLSELYDGMRPEDQDTIADKYGIQDGRTLASWLRSLNYLRNVCAHHSRLWNRNVVDQPQKPPKGVVPDFDNAWARGNEHILARPFLLLCICRTLLSSINPSSSWWQRLSELLTEFPENESLGVGWGAFGVSDEWRGWECFPKSRQ</sequence>
<dbReference type="Proteomes" id="UP000231409">
    <property type="component" value="Unassembled WGS sequence"/>
</dbReference>
<evidence type="ECO:0000313" key="1">
    <source>
        <dbReference type="EMBL" id="PHQ15726.1"/>
    </source>
</evidence>
<evidence type="ECO:0000313" key="2">
    <source>
        <dbReference type="Proteomes" id="UP000231409"/>
    </source>
</evidence>
<protein>
    <submittedName>
        <fullName evidence="1">Abortive phage resistance protein</fullName>
    </submittedName>
</protein>
<dbReference type="InterPro" id="IPR011664">
    <property type="entry name" value="Abi_system_AbiD/AbiF-like"/>
</dbReference>
<proteinExistence type="predicted"/>
<comment type="caution">
    <text evidence="1">The sequence shown here is derived from an EMBL/GenBank/DDBJ whole genome shotgun (WGS) entry which is preliminary data.</text>
</comment>
<gene>
    <name evidence="1" type="ORF">CLH61_06120</name>
</gene>
<reference evidence="1 2" key="1">
    <citation type="submission" date="2017-09" db="EMBL/GenBank/DDBJ databases">
        <title>The draft genome sequences of Marinobacter sp. PWS21.</title>
        <authorList>
            <person name="Cao J."/>
        </authorList>
    </citation>
    <scope>NUCLEOTIDE SEQUENCE [LARGE SCALE GENOMIC DNA]</scope>
    <source>
        <strain evidence="1 2">PWS21</strain>
    </source>
</reference>
<dbReference type="AlphaFoldDB" id="A0A2G1UMK4"/>
<accession>A0A2G1UMK4</accession>